<evidence type="ECO:0000313" key="9">
    <source>
        <dbReference type="Proteomes" id="UP000774326"/>
    </source>
</evidence>
<evidence type="ECO:0000256" key="6">
    <source>
        <dbReference type="SAM" id="MobiDB-lite"/>
    </source>
</evidence>
<dbReference type="CDD" id="cd08830">
    <property type="entry name" value="ArfGap_ArfGap1"/>
    <property type="match status" value="1"/>
</dbReference>
<dbReference type="GO" id="GO:0030100">
    <property type="term" value="P:regulation of endocytosis"/>
    <property type="evidence" value="ECO:0007669"/>
    <property type="project" value="TreeGrafter"/>
</dbReference>
<dbReference type="PRINTS" id="PR00405">
    <property type="entry name" value="REVINTRACTNG"/>
</dbReference>
<dbReference type="PROSITE" id="PS50115">
    <property type="entry name" value="ARFGAP"/>
    <property type="match status" value="1"/>
</dbReference>
<evidence type="ECO:0000256" key="4">
    <source>
        <dbReference type="ARBA" id="ARBA00022833"/>
    </source>
</evidence>
<organism evidence="8 9">
    <name type="scientific">Wickerhamomyces pijperi</name>
    <name type="common">Yeast</name>
    <name type="synonym">Pichia pijperi</name>
    <dbReference type="NCBI Taxonomy" id="599730"/>
    <lineage>
        <taxon>Eukaryota</taxon>
        <taxon>Fungi</taxon>
        <taxon>Dikarya</taxon>
        <taxon>Ascomycota</taxon>
        <taxon>Saccharomycotina</taxon>
        <taxon>Saccharomycetes</taxon>
        <taxon>Phaffomycetales</taxon>
        <taxon>Wickerhamomycetaceae</taxon>
        <taxon>Wickerhamomyces</taxon>
    </lineage>
</organism>
<feature type="compositionally biased region" description="Basic and acidic residues" evidence="6">
    <location>
        <begin position="367"/>
        <end position="376"/>
    </location>
</feature>
<evidence type="ECO:0000256" key="3">
    <source>
        <dbReference type="ARBA" id="ARBA00022771"/>
    </source>
</evidence>
<dbReference type="SUPFAM" id="SSF57863">
    <property type="entry name" value="ArfGap/RecO-like zinc finger"/>
    <property type="match status" value="1"/>
</dbReference>
<dbReference type="GO" id="GO:0005096">
    <property type="term" value="F:GTPase activator activity"/>
    <property type="evidence" value="ECO:0007669"/>
    <property type="project" value="UniProtKB-KW"/>
</dbReference>
<dbReference type="GO" id="GO:0000139">
    <property type="term" value="C:Golgi membrane"/>
    <property type="evidence" value="ECO:0007669"/>
    <property type="project" value="TreeGrafter"/>
</dbReference>
<keyword evidence="2" id="KW-0479">Metal-binding</keyword>
<sequence length="376" mass="41377">MAGDWTVDPDTRRKLLQLQKTGTNKRCFDCNAPNPQWASPKFGIFICLECAGVHRGLGVHISFVRSITMDQFKPEEVKRMELGGNEKCAAYLEENGVDLKLNPKVKYDNIVAEDYKLKLTAELEGTEFTPRDYSNLQLSSSSTSASASASSGAGSPSIQSNTNTPLASRRGTPSLPNNQKAKNESYFADLGAKNESRSADLPPNQGGKFQGFGNTPQPQQQQQRSGGTFTLDNFQADPLGTLSKGWGFFSSSVSKSIEEVNQTVIKPSVEQFQNGEFSNEAKRAAEQFGQKFQETSQFGYQKFNQFNASLQSQLQSQDGGKYGKLFDGFQDSNDDNDATAKPAFGLQRPKERSKLQGLGSKGNGSWGKEEENWEKF</sequence>
<dbReference type="Gene3D" id="1.10.220.150">
    <property type="entry name" value="Arf GTPase activating protein"/>
    <property type="match status" value="1"/>
</dbReference>
<dbReference type="InterPro" id="IPR038508">
    <property type="entry name" value="ArfGAP_dom_sf"/>
</dbReference>
<evidence type="ECO:0000313" key="8">
    <source>
        <dbReference type="EMBL" id="KAH3674762.1"/>
    </source>
</evidence>
<dbReference type="GO" id="GO:0008270">
    <property type="term" value="F:zinc ion binding"/>
    <property type="evidence" value="ECO:0007669"/>
    <property type="project" value="UniProtKB-KW"/>
</dbReference>
<dbReference type="Pfam" id="PF01412">
    <property type="entry name" value="ArfGap"/>
    <property type="match status" value="1"/>
</dbReference>
<feature type="compositionally biased region" description="Low complexity" evidence="6">
    <location>
        <begin position="139"/>
        <end position="157"/>
    </location>
</feature>
<feature type="region of interest" description="Disordered" evidence="6">
    <location>
        <begin position="132"/>
        <end position="181"/>
    </location>
</feature>
<dbReference type="GO" id="GO:0032012">
    <property type="term" value="P:regulation of ARF protein signal transduction"/>
    <property type="evidence" value="ECO:0007669"/>
    <property type="project" value="TreeGrafter"/>
</dbReference>
<dbReference type="PANTHER" id="PTHR46395">
    <property type="entry name" value="ADP-RIBOSYLATION FACTOR GTPASE-ACTIVATING PROTEIN 1"/>
    <property type="match status" value="1"/>
</dbReference>
<evidence type="ECO:0000256" key="5">
    <source>
        <dbReference type="PROSITE-ProRule" id="PRU00288"/>
    </source>
</evidence>
<dbReference type="FunFam" id="1.10.220.150:FF:000014">
    <property type="entry name" value="ADP-ribosylation factor GTPase-activating protein"/>
    <property type="match status" value="1"/>
</dbReference>
<comment type="caution">
    <text evidence="8">The sequence shown here is derived from an EMBL/GenBank/DDBJ whole genome shotgun (WGS) entry which is preliminary data.</text>
</comment>
<evidence type="ECO:0000259" key="7">
    <source>
        <dbReference type="PROSITE" id="PS50115"/>
    </source>
</evidence>
<dbReference type="InterPro" id="IPR001164">
    <property type="entry name" value="ArfGAP_dom"/>
</dbReference>
<reference evidence="8" key="1">
    <citation type="journal article" date="2021" name="Open Biol.">
        <title>Shared evolutionary footprints suggest mitochondrial oxidative damage underlies multiple complex I losses in fungi.</title>
        <authorList>
            <person name="Schikora-Tamarit M.A."/>
            <person name="Marcet-Houben M."/>
            <person name="Nosek J."/>
            <person name="Gabaldon T."/>
        </authorList>
    </citation>
    <scope>NUCLEOTIDE SEQUENCE</scope>
    <source>
        <strain evidence="8">CBS2887</strain>
    </source>
</reference>
<keyword evidence="4" id="KW-0862">Zinc</keyword>
<keyword evidence="9" id="KW-1185">Reference proteome</keyword>
<name>A0A9P8PMG1_WICPI</name>
<protein>
    <recommendedName>
        <fullName evidence="7">Arf-GAP domain-containing protein</fullName>
    </recommendedName>
</protein>
<dbReference type="PANTHER" id="PTHR46395:SF1">
    <property type="entry name" value="ADP-RIBOSYLATION FACTOR GTPASE-ACTIVATING PROTEIN 1"/>
    <property type="match status" value="1"/>
</dbReference>
<evidence type="ECO:0000256" key="1">
    <source>
        <dbReference type="ARBA" id="ARBA00022468"/>
    </source>
</evidence>
<proteinExistence type="predicted"/>
<keyword evidence="3 5" id="KW-0863">Zinc-finger</keyword>
<evidence type="ECO:0000256" key="2">
    <source>
        <dbReference type="ARBA" id="ARBA00022723"/>
    </source>
</evidence>
<dbReference type="OrthoDB" id="983479at2759"/>
<dbReference type="SMART" id="SM00105">
    <property type="entry name" value="ArfGap"/>
    <property type="match status" value="1"/>
</dbReference>
<gene>
    <name evidence="8" type="ORF">WICPIJ_009494</name>
</gene>
<keyword evidence="1" id="KW-0343">GTPase activation</keyword>
<dbReference type="AlphaFoldDB" id="A0A9P8PMG1"/>
<accession>A0A9P8PMG1</accession>
<feature type="region of interest" description="Disordered" evidence="6">
    <location>
        <begin position="323"/>
        <end position="376"/>
    </location>
</feature>
<feature type="region of interest" description="Disordered" evidence="6">
    <location>
        <begin position="195"/>
        <end position="228"/>
    </location>
</feature>
<feature type="domain" description="Arf-GAP" evidence="7">
    <location>
        <begin position="12"/>
        <end position="128"/>
    </location>
</feature>
<dbReference type="Proteomes" id="UP000774326">
    <property type="component" value="Unassembled WGS sequence"/>
</dbReference>
<dbReference type="EMBL" id="JAEUBG010005469">
    <property type="protein sequence ID" value="KAH3674762.1"/>
    <property type="molecule type" value="Genomic_DNA"/>
</dbReference>
<dbReference type="InterPro" id="IPR037278">
    <property type="entry name" value="ARFGAP/RecO"/>
</dbReference>
<reference evidence="8" key="2">
    <citation type="submission" date="2021-01" db="EMBL/GenBank/DDBJ databases">
        <authorList>
            <person name="Schikora-Tamarit M.A."/>
        </authorList>
    </citation>
    <scope>NUCLEOTIDE SEQUENCE</scope>
    <source>
        <strain evidence="8">CBS2887</strain>
    </source>
</reference>